<evidence type="ECO:0000256" key="1">
    <source>
        <dbReference type="SAM" id="MobiDB-lite"/>
    </source>
</evidence>
<evidence type="ECO:0000313" key="2">
    <source>
        <dbReference type="EMBL" id="CAE2262417.1"/>
    </source>
</evidence>
<dbReference type="Gene3D" id="3.30.450.20">
    <property type="entry name" value="PAS domain"/>
    <property type="match status" value="1"/>
</dbReference>
<protein>
    <recommendedName>
        <fullName evidence="3">PAS domain-containing protein</fullName>
    </recommendedName>
</protein>
<accession>A0A7S4N3B2</accession>
<gene>
    <name evidence="2" type="ORF">GTHE00462_LOCUS5454</name>
</gene>
<name>A0A7S4N3B2_GUITH</name>
<dbReference type="AlphaFoldDB" id="A0A7S4N3B2"/>
<sequence>MAVEFEQGDFTKLDLIPPSNYDDTNTSIFFAIKPNTKNVLKGANDEESSAKQITVDSTTCSDAHHEGSQGEGCEISVNTSFPFHIKSASSNWLETFGFAEGEIVGKTIRLCHGPDTNTNVFNSFVQDPSHVGERATITLYHKSGDDVVVSMCPTRSTQSCVTLGMEVVATGSADDGKDEEESKEEMLQKFQDYSLQRAQSLQPERKSKSQDWFPISHTEVAKSSGNSHSHEAEFIDAACIAHVRALRRSKKESRGDKKDSSL</sequence>
<evidence type="ECO:0008006" key="3">
    <source>
        <dbReference type="Google" id="ProtNLM"/>
    </source>
</evidence>
<dbReference type="EMBL" id="HBKN01006801">
    <property type="protein sequence ID" value="CAE2262417.1"/>
    <property type="molecule type" value="Transcribed_RNA"/>
</dbReference>
<organism evidence="2">
    <name type="scientific">Guillardia theta</name>
    <name type="common">Cryptophyte</name>
    <name type="synonym">Cryptomonas phi</name>
    <dbReference type="NCBI Taxonomy" id="55529"/>
    <lineage>
        <taxon>Eukaryota</taxon>
        <taxon>Cryptophyceae</taxon>
        <taxon>Pyrenomonadales</taxon>
        <taxon>Geminigeraceae</taxon>
        <taxon>Guillardia</taxon>
    </lineage>
</organism>
<reference evidence="2" key="1">
    <citation type="submission" date="2021-01" db="EMBL/GenBank/DDBJ databases">
        <authorList>
            <person name="Corre E."/>
            <person name="Pelletier E."/>
            <person name="Niang G."/>
            <person name="Scheremetjew M."/>
            <person name="Finn R."/>
            <person name="Kale V."/>
            <person name="Holt S."/>
            <person name="Cochrane G."/>
            <person name="Meng A."/>
            <person name="Brown T."/>
            <person name="Cohen L."/>
        </authorList>
    </citation>
    <scope>NUCLEOTIDE SEQUENCE</scope>
    <source>
        <strain evidence="2">CCMP 2712</strain>
    </source>
</reference>
<feature type="region of interest" description="Disordered" evidence="1">
    <location>
        <begin position="198"/>
        <end position="229"/>
    </location>
</feature>
<proteinExistence type="predicted"/>